<organism evidence="3 4">
    <name type="scientific">Thauera sinica</name>
    <dbReference type="NCBI Taxonomy" id="2665146"/>
    <lineage>
        <taxon>Bacteria</taxon>
        <taxon>Pseudomonadati</taxon>
        <taxon>Pseudomonadota</taxon>
        <taxon>Betaproteobacteria</taxon>
        <taxon>Rhodocyclales</taxon>
        <taxon>Zoogloeaceae</taxon>
        <taxon>Thauera</taxon>
    </lineage>
</organism>
<dbReference type="RefSeq" id="WP_096449813.1">
    <property type="nucleotide sequence ID" value="NZ_JBHSOG010000049.1"/>
</dbReference>
<reference evidence="4" key="1">
    <citation type="journal article" date="2019" name="Int. J. Syst. Evol. Microbiol.">
        <title>The Global Catalogue of Microorganisms (GCM) 10K type strain sequencing project: providing services to taxonomists for standard genome sequencing and annotation.</title>
        <authorList>
            <consortium name="The Broad Institute Genomics Platform"/>
            <consortium name="The Broad Institute Genome Sequencing Center for Infectious Disease"/>
            <person name="Wu L."/>
            <person name="Ma J."/>
        </authorList>
    </citation>
    <scope>NUCLEOTIDE SEQUENCE [LARGE SCALE GENOMIC DNA]</scope>
    <source>
        <strain evidence="4">SHR3</strain>
    </source>
</reference>
<name>A0ABW1ATC1_9RHOO</name>
<dbReference type="Proteomes" id="UP001595974">
    <property type="component" value="Unassembled WGS sequence"/>
</dbReference>
<dbReference type="InterPro" id="IPR004919">
    <property type="entry name" value="GmrSD_N"/>
</dbReference>
<feature type="compositionally biased region" description="Acidic residues" evidence="1">
    <location>
        <begin position="13"/>
        <end position="26"/>
    </location>
</feature>
<dbReference type="PANTHER" id="PTHR39639:SF1">
    <property type="entry name" value="DUF262 DOMAIN-CONTAINING PROTEIN"/>
    <property type="match status" value="1"/>
</dbReference>
<comment type="caution">
    <text evidence="3">The sequence shown here is derived from an EMBL/GenBank/DDBJ whole genome shotgun (WGS) entry which is preliminary data.</text>
</comment>
<accession>A0ABW1ATC1</accession>
<dbReference type="Pfam" id="PF03235">
    <property type="entry name" value="GmrSD_N"/>
    <property type="match status" value="1"/>
</dbReference>
<sequence length="383" mass="44853">MNLQSSDALNETYELETGDELADDRDGEVTDPLMMEPFDPTKINIQAKQDTLRNLIDRLRNDEIDMNTDFQRHADLWTPGQMSRLIESILIRFPLPAFYFDASDDDRWLVVDGLQRLSSIRRFVIDHEKPLRLSNLEYLKDLTSKTYNDLPRQYKRRIDECPVTLFLIQRGTPGEVKYSIFRRINTGGLVLNSQEIRNALAKPREREFLQKLARDENFLRTIGDQSKRLLDQELVLRFIAFLTQDYIKSPKNIAEFMDEAMGALEKKTDLELVDLEKKFRGSMQLCEQIFGNSAFEKKAIGDTDRRKRKNTTLFEVWSVCLAKVNYVSAETLISARQDIIARLQRLITEDDDFFRSISLATQKRDHVRIRYERINRIIAEAVR</sequence>
<evidence type="ECO:0000256" key="1">
    <source>
        <dbReference type="SAM" id="MobiDB-lite"/>
    </source>
</evidence>
<dbReference type="EMBL" id="JBHSOG010000049">
    <property type="protein sequence ID" value="MFC5770408.1"/>
    <property type="molecule type" value="Genomic_DNA"/>
</dbReference>
<evidence type="ECO:0000313" key="4">
    <source>
        <dbReference type="Proteomes" id="UP001595974"/>
    </source>
</evidence>
<keyword evidence="4" id="KW-1185">Reference proteome</keyword>
<evidence type="ECO:0000259" key="2">
    <source>
        <dbReference type="Pfam" id="PF03235"/>
    </source>
</evidence>
<proteinExistence type="predicted"/>
<feature type="domain" description="GmrSD restriction endonucleases N-terminal" evidence="2">
    <location>
        <begin position="61"/>
        <end position="200"/>
    </location>
</feature>
<protein>
    <submittedName>
        <fullName evidence="3">DUF262 domain-containing protein</fullName>
    </submittedName>
</protein>
<evidence type="ECO:0000313" key="3">
    <source>
        <dbReference type="EMBL" id="MFC5770408.1"/>
    </source>
</evidence>
<dbReference type="PANTHER" id="PTHR39639">
    <property type="entry name" value="CHROMOSOME 16, WHOLE GENOME SHOTGUN SEQUENCE"/>
    <property type="match status" value="1"/>
</dbReference>
<gene>
    <name evidence="3" type="ORF">ACFPTN_13575</name>
</gene>
<feature type="region of interest" description="Disordered" evidence="1">
    <location>
        <begin position="1"/>
        <end position="29"/>
    </location>
</feature>